<feature type="coiled-coil region" evidence="1">
    <location>
        <begin position="38"/>
        <end position="120"/>
    </location>
</feature>
<reference evidence="3 4" key="1">
    <citation type="submission" date="2019-07" db="EMBL/GenBank/DDBJ databases">
        <title>Complete genome of Crassaminicella thermophila SY095.</title>
        <authorList>
            <person name="Li X."/>
        </authorList>
    </citation>
    <scope>NUCLEOTIDE SEQUENCE [LARGE SCALE GENOMIC DNA]</scope>
    <source>
        <strain evidence="3 4">SY095</strain>
    </source>
</reference>
<proteinExistence type="predicted"/>
<keyword evidence="1" id="KW-0175">Coiled coil</keyword>
<keyword evidence="4" id="KW-1185">Reference proteome</keyword>
<dbReference type="EMBL" id="CP042243">
    <property type="protein sequence ID" value="QEK11687.1"/>
    <property type="molecule type" value="Genomic_DNA"/>
</dbReference>
<name>A0A5C0SCL5_CRATE</name>
<dbReference type="KEGG" id="crs:FQB35_04535"/>
<sequence length="220" mass="25360">MDWLKELLGEELYGQVKDKLGDTKIMKDDGNFIPKSRFDQVNEQKKELQKQVDELKDISTKYEALQNDITKWKDQAEQVPALKKKMEEWESQSIDLQTKLSEANKQIEGFAAKEQEYQTKLRDTQINSAIEKELMKHSVKYPDLILGKFDREKIEIAEDGTVKGIDEQLNQIKENYKELFGEIKMTGGSPNPGGGNPTPKADPSKMSDAEWLKMRMSEQK</sequence>
<organism evidence="3 4">
    <name type="scientific">Crassaminicella thermophila</name>
    <dbReference type="NCBI Taxonomy" id="2599308"/>
    <lineage>
        <taxon>Bacteria</taxon>
        <taxon>Bacillati</taxon>
        <taxon>Bacillota</taxon>
        <taxon>Clostridia</taxon>
        <taxon>Eubacteriales</taxon>
        <taxon>Clostridiaceae</taxon>
        <taxon>Crassaminicella</taxon>
    </lineage>
</organism>
<feature type="region of interest" description="Disordered" evidence="2">
    <location>
        <begin position="183"/>
        <end position="220"/>
    </location>
</feature>
<protein>
    <recommendedName>
        <fullName evidence="5">Phage minor structural protein GP20</fullName>
    </recommendedName>
</protein>
<dbReference type="OrthoDB" id="2365850at2"/>
<evidence type="ECO:0000313" key="4">
    <source>
        <dbReference type="Proteomes" id="UP000324646"/>
    </source>
</evidence>
<dbReference type="RefSeq" id="WP_148808842.1">
    <property type="nucleotide sequence ID" value="NZ_CP042243.1"/>
</dbReference>
<dbReference type="Proteomes" id="UP000324646">
    <property type="component" value="Chromosome"/>
</dbReference>
<evidence type="ECO:0000313" key="3">
    <source>
        <dbReference type="EMBL" id="QEK11687.1"/>
    </source>
</evidence>
<dbReference type="Pfam" id="PF06810">
    <property type="entry name" value="Phage_scaffold"/>
    <property type="match status" value="1"/>
</dbReference>
<gene>
    <name evidence="3" type="ORF">FQB35_04535</name>
</gene>
<feature type="compositionally biased region" description="Basic and acidic residues" evidence="2">
    <location>
        <begin position="202"/>
        <end position="220"/>
    </location>
</feature>
<evidence type="ECO:0000256" key="2">
    <source>
        <dbReference type="SAM" id="MobiDB-lite"/>
    </source>
</evidence>
<dbReference type="InterPro" id="IPR009636">
    <property type="entry name" value="SCAF"/>
</dbReference>
<dbReference type="AlphaFoldDB" id="A0A5C0SCL5"/>
<evidence type="ECO:0000256" key="1">
    <source>
        <dbReference type="SAM" id="Coils"/>
    </source>
</evidence>
<evidence type="ECO:0008006" key="5">
    <source>
        <dbReference type="Google" id="ProtNLM"/>
    </source>
</evidence>
<accession>A0A5C0SCL5</accession>